<keyword evidence="1" id="KW-0732">Signal</keyword>
<comment type="caution">
    <text evidence="2">The sequence shown here is derived from an EMBL/GenBank/DDBJ whole genome shotgun (WGS) entry which is preliminary data.</text>
</comment>
<dbReference type="Proteomes" id="UP000738349">
    <property type="component" value="Unassembled WGS sequence"/>
</dbReference>
<dbReference type="AlphaFoldDB" id="A0A9P9F9R9"/>
<feature type="signal peptide" evidence="1">
    <location>
        <begin position="1"/>
        <end position="24"/>
    </location>
</feature>
<evidence type="ECO:0000313" key="3">
    <source>
        <dbReference type="Proteomes" id="UP000738349"/>
    </source>
</evidence>
<sequence length="83" mass="9215">MPHVSFGLISFRLFFLIPMMPTSSVIYQTPRPYVLDIVDAIFCSNTASSTKEPPWFGSNISLCPAVYPSQPDKKVARPALIPI</sequence>
<dbReference type="EMBL" id="JAGMUV010000005">
    <property type="protein sequence ID" value="KAH7156809.1"/>
    <property type="molecule type" value="Genomic_DNA"/>
</dbReference>
<gene>
    <name evidence="2" type="ORF">EDB81DRAFT_788005</name>
</gene>
<organism evidence="2 3">
    <name type="scientific">Dactylonectria macrodidyma</name>
    <dbReference type="NCBI Taxonomy" id="307937"/>
    <lineage>
        <taxon>Eukaryota</taxon>
        <taxon>Fungi</taxon>
        <taxon>Dikarya</taxon>
        <taxon>Ascomycota</taxon>
        <taxon>Pezizomycotina</taxon>
        <taxon>Sordariomycetes</taxon>
        <taxon>Hypocreomycetidae</taxon>
        <taxon>Hypocreales</taxon>
        <taxon>Nectriaceae</taxon>
        <taxon>Dactylonectria</taxon>
    </lineage>
</organism>
<protein>
    <recommendedName>
        <fullName evidence="4">Secreted protein</fullName>
    </recommendedName>
</protein>
<evidence type="ECO:0008006" key="4">
    <source>
        <dbReference type="Google" id="ProtNLM"/>
    </source>
</evidence>
<accession>A0A9P9F9R9</accession>
<reference evidence="2" key="1">
    <citation type="journal article" date="2021" name="Nat. Commun.">
        <title>Genetic determinants of endophytism in the Arabidopsis root mycobiome.</title>
        <authorList>
            <person name="Mesny F."/>
            <person name="Miyauchi S."/>
            <person name="Thiergart T."/>
            <person name="Pickel B."/>
            <person name="Atanasova L."/>
            <person name="Karlsson M."/>
            <person name="Huettel B."/>
            <person name="Barry K.W."/>
            <person name="Haridas S."/>
            <person name="Chen C."/>
            <person name="Bauer D."/>
            <person name="Andreopoulos W."/>
            <person name="Pangilinan J."/>
            <person name="LaButti K."/>
            <person name="Riley R."/>
            <person name="Lipzen A."/>
            <person name="Clum A."/>
            <person name="Drula E."/>
            <person name="Henrissat B."/>
            <person name="Kohler A."/>
            <person name="Grigoriev I.V."/>
            <person name="Martin F.M."/>
            <person name="Hacquard S."/>
        </authorList>
    </citation>
    <scope>NUCLEOTIDE SEQUENCE</scope>
    <source>
        <strain evidence="2">MPI-CAGE-AT-0147</strain>
    </source>
</reference>
<keyword evidence="3" id="KW-1185">Reference proteome</keyword>
<evidence type="ECO:0000256" key="1">
    <source>
        <dbReference type="SAM" id="SignalP"/>
    </source>
</evidence>
<proteinExistence type="predicted"/>
<feature type="chain" id="PRO_5040218100" description="Secreted protein" evidence="1">
    <location>
        <begin position="25"/>
        <end position="83"/>
    </location>
</feature>
<name>A0A9P9F9R9_9HYPO</name>
<evidence type="ECO:0000313" key="2">
    <source>
        <dbReference type="EMBL" id="KAH7156809.1"/>
    </source>
</evidence>